<protein>
    <recommendedName>
        <fullName evidence="2">UspA domain-containing protein</fullName>
    </recommendedName>
</protein>
<evidence type="ECO:0000313" key="1">
    <source>
        <dbReference type="EMBL" id="MPM85098.1"/>
    </source>
</evidence>
<name>A0A645D7R4_9ZZZZ</name>
<dbReference type="AlphaFoldDB" id="A0A645D7R4"/>
<gene>
    <name evidence="1" type="ORF">SDC9_132175</name>
</gene>
<comment type="caution">
    <text evidence="1">The sequence shown here is derived from an EMBL/GenBank/DDBJ whole genome shotgun (WGS) entry which is preliminary data.</text>
</comment>
<organism evidence="1">
    <name type="scientific">bioreactor metagenome</name>
    <dbReference type="NCBI Taxonomy" id="1076179"/>
    <lineage>
        <taxon>unclassified sequences</taxon>
        <taxon>metagenomes</taxon>
        <taxon>ecological metagenomes</taxon>
    </lineage>
</organism>
<evidence type="ECO:0008006" key="2">
    <source>
        <dbReference type="Google" id="ProtNLM"/>
    </source>
</evidence>
<proteinExistence type="predicted"/>
<dbReference type="EMBL" id="VSSQ01033486">
    <property type="protein sequence ID" value="MPM85098.1"/>
    <property type="molecule type" value="Genomic_DNA"/>
</dbReference>
<sequence>MKNSVLVCVTQQESCARLIKAGAVLAKEQNLELEILSVFPAKSCFTPDFKILDSLQKCSMENNAQMTVFYDDHPFIVAAAFAKKCRATNIITGFSGDGDSPFISGLHIVLPEVTICMVNNDNQIFHIIPNKLHRVV</sequence>
<accession>A0A645D7R4</accession>
<reference evidence="1" key="1">
    <citation type="submission" date="2019-08" db="EMBL/GenBank/DDBJ databases">
        <authorList>
            <person name="Kucharzyk K."/>
            <person name="Murdoch R.W."/>
            <person name="Higgins S."/>
            <person name="Loffler F."/>
        </authorList>
    </citation>
    <scope>NUCLEOTIDE SEQUENCE</scope>
</reference>